<feature type="region of interest" description="Disordered" evidence="1">
    <location>
        <begin position="1"/>
        <end position="56"/>
    </location>
</feature>
<organism evidence="2 3">
    <name type="scientific">Sus scrofa</name>
    <name type="common">Pig</name>
    <dbReference type="NCBI Taxonomy" id="9823"/>
    <lineage>
        <taxon>Eukaryota</taxon>
        <taxon>Metazoa</taxon>
        <taxon>Chordata</taxon>
        <taxon>Craniata</taxon>
        <taxon>Vertebrata</taxon>
        <taxon>Euteleostomi</taxon>
        <taxon>Mammalia</taxon>
        <taxon>Eutheria</taxon>
        <taxon>Laurasiatheria</taxon>
        <taxon>Artiodactyla</taxon>
        <taxon>Suina</taxon>
        <taxon>Suidae</taxon>
        <taxon>Sus</taxon>
    </lineage>
</organism>
<evidence type="ECO:0000256" key="1">
    <source>
        <dbReference type="SAM" id="MobiDB-lite"/>
    </source>
</evidence>
<dbReference type="AlphaFoldDB" id="A0A8D1ZD35"/>
<dbReference type="Ensembl" id="ENSSSCT00035064256.1">
    <property type="protein sequence ID" value="ENSSSCP00035026026.1"/>
    <property type="gene ID" value="ENSSSCG00035048234.1"/>
</dbReference>
<dbReference type="Proteomes" id="UP000694725">
    <property type="component" value="Unplaced"/>
</dbReference>
<dbReference type="Ensembl" id="ENSSSCT00055022831.1">
    <property type="protein sequence ID" value="ENSSSCP00055018056.1"/>
    <property type="gene ID" value="ENSSSCG00055011681.1"/>
</dbReference>
<reference evidence="2" key="1">
    <citation type="submission" date="2025-05" db="UniProtKB">
        <authorList>
            <consortium name="Ensembl"/>
        </authorList>
    </citation>
    <scope>IDENTIFICATION</scope>
</reference>
<proteinExistence type="predicted"/>
<dbReference type="Ensembl" id="ENSSSCT00065070315.1">
    <property type="protein sequence ID" value="ENSSSCP00065030650.1"/>
    <property type="gene ID" value="ENSSSCG00065051339.1"/>
</dbReference>
<evidence type="ECO:0000313" key="3">
    <source>
        <dbReference type="Proteomes" id="UP000694725"/>
    </source>
</evidence>
<sequence>MPCAQKGSSLCRGGQCHGGDAQSSTQEDSGSSKDKAASEALSTASECPSLLSTTAEEVPRPSRVLLRAYAWPWQFTYSPTSC</sequence>
<dbReference type="Proteomes" id="UP000694724">
    <property type="component" value="Unplaced"/>
</dbReference>
<accession>A0A8D1ZD35</accession>
<name>A0A8D1ZD35_PIG</name>
<evidence type="ECO:0000313" key="2">
    <source>
        <dbReference type="Ensembl" id="ENSSSCP00065030650.1"/>
    </source>
</evidence>
<feature type="compositionally biased region" description="Polar residues" evidence="1">
    <location>
        <begin position="40"/>
        <end position="55"/>
    </location>
</feature>
<protein>
    <submittedName>
        <fullName evidence="2">Uncharacterized protein</fullName>
    </submittedName>
</protein>
<dbReference type="Proteomes" id="UP000694720">
    <property type="component" value="Unplaced"/>
</dbReference>